<dbReference type="Proteomes" id="UP001596058">
    <property type="component" value="Unassembled WGS sequence"/>
</dbReference>
<sequence length="156" mass="16808">MTGGGRVEYGSRVVIFQLEHSAGVTREGGPGLIGRCGRVLCLMRTGLVALVELDEAFGGVRRWSVNRNDLTPAVVDEGCFVAPVGMGELRLGVTGPDDILIRHAVWPKEDTGLCGIKVRRLNEYVLPFVSAAFGACPDCRKLTSAEEELPVPYLLP</sequence>
<accession>A0ABW1CUZ3</accession>
<comment type="caution">
    <text evidence="1">The sequence shown here is derived from an EMBL/GenBank/DDBJ whole genome shotgun (WGS) entry which is preliminary data.</text>
</comment>
<organism evidence="1 2">
    <name type="scientific">Nonomuraea insulae</name>
    <dbReference type="NCBI Taxonomy" id="1616787"/>
    <lineage>
        <taxon>Bacteria</taxon>
        <taxon>Bacillati</taxon>
        <taxon>Actinomycetota</taxon>
        <taxon>Actinomycetes</taxon>
        <taxon>Streptosporangiales</taxon>
        <taxon>Streptosporangiaceae</taxon>
        <taxon>Nonomuraea</taxon>
    </lineage>
</organism>
<protein>
    <submittedName>
        <fullName evidence="1">Uncharacterized protein</fullName>
    </submittedName>
</protein>
<gene>
    <name evidence="1" type="ORF">ACFPZ3_37125</name>
</gene>
<name>A0ABW1CUZ3_9ACTN</name>
<keyword evidence="2" id="KW-1185">Reference proteome</keyword>
<evidence type="ECO:0000313" key="2">
    <source>
        <dbReference type="Proteomes" id="UP001596058"/>
    </source>
</evidence>
<proteinExistence type="predicted"/>
<reference evidence="2" key="1">
    <citation type="journal article" date="2019" name="Int. J. Syst. Evol. Microbiol.">
        <title>The Global Catalogue of Microorganisms (GCM) 10K type strain sequencing project: providing services to taxonomists for standard genome sequencing and annotation.</title>
        <authorList>
            <consortium name="The Broad Institute Genomics Platform"/>
            <consortium name="The Broad Institute Genome Sequencing Center for Infectious Disease"/>
            <person name="Wu L."/>
            <person name="Ma J."/>
        </authorList>
    </citation>
    <scope>NUCLEOTIDE SEQUENCE [LARGE SCALE GENOMIC DNA]</scope>
    <source>
        <strain evidence="2">CCUG 53903</strain>
    </source>
</reference>
<evidence type="ECO:0000313" key="1">
    <source>
        <dbReference type="EMBL" id="MFC5829517.1"/>
    </source>
</evidence>
<dbReference type="RefSeq" id="WP_379518996.1">
    <property type="nucleotide sequence ID" value="NZ_JBHSPA010000045.1"/>
</dbReference>
<dbReference type="EMBL" id="JBHSPA010000045">
    <property type="protein sequence ID" value="MFC5829517.1"/>
    <property type="molecule type" value="Genomic_DNA"/>
</dbReference>